<evidence type="ECO:0000313" key="6">
    <source>
        <dbReference type="Proteomes" id="UP000838412"/>
    </source>
</evidence>
<dbReference type="GO" id="GO:0043113">
    <property type="term" value="P:receptor clustering"/>
    <property type="evidence" value="ECO:0007669"/>
    <property type="project" value="TreeGrafter"/>
</dbReference>
<evidence type="ECO:0000256" key="2">
    <source>
        <dbReference type="ARBA" id="ARBA00023136"/>
    </source>
</evidence>
<dbReference type="InterPro" id="IPR001478">
    <property type="entry name" value="PDZ"/>
</dbReference>
<dbReference type="InterPro" id="IPR036034">
    <property type="entry name" value="PDZ_sf"/>
</dbReference>
<keyword evidence="3" id="KW-1133">Transmembrane helix</keyword>
<dbReference type="Proteomes" id="UP000838412">
    <property type="component" value="Chromosome 4"/>
</dbReference>
<accession>A0A8J9ZRL7</accession>
<dbReference type="Pfam" id="PF00595">
    <property type="entry name" value="PDZ"/>
    <property type="match status" value="1"/>
</dbReference>
<feature type="transmembrane region" description="Helical" evidence="3">
    <location>
        <begin position="171"/>
        <end position="190"/>
    </location>
</feature>
<evidence type="ECO:0000256" key="3">
    <source>
        <dbReference type="SAM" id="Phobius"/>
    </source>
</evidence>
<dbReference type="Gene3D" id="2.30.42.10">
    <property type="match status" value="1"/>
</dbReference>
<name>A0A8J9ZRL7_BRALA</name>
<gene>
    <name evidence="5" type="primary">SYNJ2BP</name>
    <name evidence="5" type="ORF">BLAG_LOCUS17406</name>
</gene>
<dbReference type="OrthoDB" id="123971at2759"/>
<dbReference type="GO" id="GO:0030054">
    <property type="term" value="C:cell junction"/>
    <property type="evidence" value="ECO:0007669"/>
    <property type="project" value="TreeGrafter"/>
</dbReference>
<sequence length="194" mass="21214">MHLMKIPNDDGVWAEKQTNFFPPLEVKVHQVNVPMMQHPGVRSSEVIEMAEADTNGVEVIELNRGEAGKSLGFNIRGGVDMPHVQGDPGIFITKIREGGAAALDGRLQEGDKVLEINGTCIESVNHQEAVRLFLESGDIVRLKVLPGAERAILEQDGSIIRTGKGSGDSQVLWWLGAAAAVTVVALYTFYRYRH</sequence>
<evidence type="ECO:0000259" key="4">
    <source>
        <dbReference type="SMART" id="SM00228"/>
    </source>
</evidence>
<dbReference type="GO" id="GO:0097120">
    <property type="term" value="P:receptor localization to synapse"/>
    <property type="evidence" value="ECO:0007669"/>
    <property type="project" value="TreeGrafter"/>
</dbReference>
<dbReference type="PANTHER" id="PTHR23119:SF51">
    <property type="entry name" value="DISKS LARGE 1 TUMOR SUPPRESSOR PROTEIN"/>
    <property type="match status" value="1"/>
</dbReference>
<dbReference type="SMART" id="SM00228">
    <property type="entry name" value="PDZ"/>
    <property type="match status" value="1"/>
</dbReference>
<dbReference type="GO" id="GO:0098609">
    <property type="term" value="P:cell-cell adhesion"/>
    <property type="evidence" value="ECO:0007669"/>
    <property type="project" value="TreeGrafter"/>
</dbReference>
<dbReference type="EMBL" id="OV696689">
    <property type="protein sequence ID" value="CAH1262262.1"/>
    <property type="molecule type" value="Genomic_DNA"/>
</dbReference>
<comment type="subcellular location">
    <subcellularLocation>
        <location evidence="1">Membrane</location>
    </subcellularLocation>
</comment>
<feature type="domain" description="PDZ" evidence="4">
    <location>
        <begin position="69"/>
        <end position="148"/>
    </location>
</feature>
<dbReference type="GO" id="GO:0045197">
    <property type="term" value="P:establishment or maintenance of epithelial cell apical/basal polarity"/>
    <property type="evidence" value="ECO:0007669"/>
    <property type="project" value="TreeGrafter"/>
</dbReference>
<evidence type="ECO:0000313" key="5">
    <source>
        <dbReference type="EMBL" id="CAH1262262.1"/>
    </source>
</evidence>
<dbReference type="InterPro" id="IPR050614">
    <property type="entry name" value="Synaptic_Scaffolding_LAP-MAGUK"/>
</dbReference>
<evidence type="ECO:0000256" key="1">
    <source>
        <dbReference type="ARBA" id="ARBA00004370"/>
    </source>
</evidence>
<dbReference type="PANTHER" id="PTHR23119">
    <property type="entry name" value="DISCS LARGE"/>
    <property type="match status" value="1"/>
</dbReference>
<dbReference type="GO" id="GO:0016323">
    <property type="term" value="C:basolateral plasma membrane"/>
    <property type="evidence" value="ECO:0007669"/>
    <property type="project" value="TreeGrafter"/>
</dbReference>
<proteinExistence type="predicted"/>
<keyword evidence="3" id="KW-0812">Transmembrane</keyword>
<organism evidence="5 6">
    <name type="scientific">Branchiostoma lanceolatum</name>
    <name type="common">Common lancelet</name>
    <name type="synonym">Amphioxus lanceolatum</name>
    <dbReference type="NCBI Taxonomy" id="7740"/>
    <lineage>
        <taxon>Eukaryota</taxon>
        <taxon>Metazoa</taxon>
        <taxon>Chordata</taxon>
        <taxon>Cephalochordata</taxon>
        <taxon>Leptocardii</taxon>
        <taxon>Amphioxiformes</taxon>
        <taxon>Branchiostomatidae</taxon>
        <taxon>Branchiostoma</taxon>
    </lineage>
</organism>
<reference evidence="5" key="1">
    <citation type="submission" date="2022-01" db="EMBL/GenBank/DDBJ databases">
        <authorList>
            <person name="Braso-Vives M."/>
        </authorList>
    </citation>
    <scope>NUCLEOTIDE SEQUENCE</scope>
</reference>
<dbReference type="SUPFAM" id="SSF50156">
    <property type="entry name" value="PDZ domain-like"/>
    <property type="match status" value="1"/>
</dbReference>
<keyword evidence="6" id="KW-1185">Reference proteome</keyword>
<dbReference type="AlphaFoldDB" id="A0A8J9ZRL7"/>
<keyword evidence="2 3" id="KW-0472">Membrane</keyword>
<dbReference type="GO" id="GO:0019901">
    <property type="term" value="F:protein kinase binding"/>
    <property type="evidence" value="ECO:0007669"/>
    <property type="project" value="TreeGrafter"/>
</dbReference>
<protein>
    <submittedName>
        <fullName evidence="5">SYNJ2BP protein</fullName>
    </submittedName>
</protein>